<dbReference type="Proteomes" id="UP001589798">
    <property type="component" value="Unassembled WGS sequence"/>
</dbReference>
<dbReference type="InterPro" id="IPR057326">
    <property type="entry name" value="KR_dom"/>
</dbReference>
<evidence type="ECO:0000256" key="1">
    <source>
        <dbReference type="ARBA" id="ARBA00006484"/>
    </source>
</evidence>
<sequence length="248" mass="26428">MRQEKTPHENLAGKRILVTGGTTGIGRATVRALAARDARLLTFGREEAPLGEVLREAGLPPECGLTADASTAADIRTVFATVDERLGGIDVLICCAALGAQPIHEMREEDWRYAVETNLLGYMGCTRAALERMIAQGSGIVVLVSSISPEIMAPGESVYAATKGGVNSFALTLRKEVGDKGVRVTVIEPGSVGSDMQPCTAEEQRAAIAQGEMLFAEEIAEAILFVLTRSSRCDVAMLRVEPIRQKTA</sequence>
<dbReference type="InterPro" id="IPR002347">
    <property type="entry name" value="SDR_fam"/>
</dbReference>
<name>A0ABV6CZ18_9SPHN</name>
<dbReference type="GO" id="GO:0016491">
    <property type="term" value="F:oxidoreductase activity"/>
    <property type="evidence" value="ECO:0007669"/>
    <property type="project" value="UniProtKB-KW"/>
</dbReference>
<dbReference type="PROSITE" id="PS00061">
    <property type="entry name" value="ADH_SHORT"/>
    <property type="match status" value="1"/>
</dbReference>
<evidence type="ECO:0000313" key="4">
    <source>
        <dbReference type="EMBL" id="MFC0205634.1"/>
    </source>
</evidence>
<comment type="similarity">
    <text evidence="1 2">Belongs to the short-chain dehydrogenases/reductases (SDR) family.</text>
</comment>
<feature type="domain" description="Ketoreductase" evidence="3">
    <location>
        <begin position="14"/>
        <end position="196"/>
    </location>
</feature>
<dbReference type="Pfam" id="PF00106">
    <property type="entry name" value="adh_short"/>
    <property type="match status" value="1"/>
</dbReference>
<dbReference type="InterPro" id="IPR036291">
    <property type="entry name" value="NAD(P)-bd_dom_sf"/>
</dbReference>
<dbReference type="PRINTS" id="PR00080">
    <property type="entry name" value="SDRFAMILY"/>
</dbReference>
<evidence type="ECO:0000313" key="5">
    <source>
        <dbReference type="Proteomes" id="UP001589798"/>
    </source>
</evidence>
<dbReference type="InterPro" id="IPR020904">
    <property type="entry name" value="Sc_DH/Rdtase_CS"/>
</dbReference>
<dbReference type="PRINTS" id="PR00081">
    <property type="entry name" value="GDHRDH"/>
</dbReference>
<dbReference type="EC" id="1.-.-.-" evidence="4"/>
<comment type="caution">
    <text evidence="4">The sequence shown here is derived from an EMBL/GenBank/DDBJ whole genome shotgun (WGS) entry which is preliminary data.</text>
</comment>
<reference evidence="4 5" key="1">
    <citation type="submission" date="2024-09" db="EMBL/GenBank/DDBJ databases">
        <authorList>
            <person name="Sun Q."/>
            <person name="Mori K."/>
        </authorList>
    </citation>
    <scope>NUCLEOTIDE SEQUENCE [LARGE SCALE GENOMIC DNA]</scope>
    <source>
        <strain evidence="4 5">CCM 7706</strain>
    </source>
</reference>
<gene>
    <name evidence="4" type="ORF">ACFFJC_15315</name>
</gene>
<keyword evidence="5" id="KW-1185">Reference proteome</keyword>
<dbReference type="CDD" id="cd05233">
    <property type="entry name" value="SDR_c"/>
    <property type="match status" value="1"/>
</dbReference>
<dbReference type="Gene3D" id="3.40.50.720">
    <property type="entry name" value="NAD(P)-binding Rossmann-like Domain"/>
    <property type="match status" value="1"/>
</dbReference>
<evidence type="ECO:0000259" key="3">
    <source>
        <dbReference type="SMART" id="SM00822"/>
    </source>
</evidence>
<evidence type="ECO:0000256" key="2">
    <source>
        <dbReference type="RuleBase" id="RU000363"/>
    </source>
</evidence>
<dbReference type="EMBL" id="JBHLWK010000018">
    <property type="protein sequence ID" value="MFC0205634.1"/>
    <property type="molecule type" value="Genomic_DNA"/>
</dbReference>
<proteinExistence type="inferred from homology"/>
<dbReference type="PANTHER" id="PTHR42760">
    <property type="entry name" value="SHORT-CHAIN DEHYDROGENASES/REDUCTASES FAMILY MEMBER"/>
    <property type="match status" value="1"/>
</dbReference>
<keyword evidence="4" id="KW-0560">Oxidoreductase</keyword>
<dbReference type="SMART" id="SM00822">
    <property type="entry name" value="PKS_KR"/>
    <property type="match status" value="1"/>
</dbReference>
<accession>A0ABV6CZ18</accession>
<protein>
    <submittedName>
        <fullName evidence="4">SDR family oxidoreductase</fullName>
        <ecNumber evidence="4">1.-.-.-</ecNumber>
    </submittedName>
</protein>
<organism evidence="4 5">
    <name type="scientific">Novosphingobium soli</name>
    <dbReference type="NCBI Taxonomy" id="574956"/>
    <lineage>
        <taxon>Bacteria</taxon>
        <taxon>Pseudomonadati</taxon>
        <taxon>Pseudomonadota</taxon>
        <taxon>Alphaproteobacteria</taxon>
        <taxon>Sphingomonadales</taxon>
        <taxon>Sphingomonadaceae</taxon>
        <taxon>Novosphingobium</taxon>
    </lineage>
</organism>
<dbReference type="RefSeq" id="WP_379488364.1">
    <property type="nucleotide sequence ID" value="NZ_JBHLWK010000018.1"/>
</dbReference>
<dbReference type="SUPFAM" id="SSF51735">
    <property type="entry name" value="NAD(P)-binding Rossmann-fold domains"/>
    <property type="match status" value="1"/>
</dbReference>